<keyword evidence="2" id="KW-1185">Reference proteome</keyword>
<protein>
    <submittedName>
        <fullName evidence="1">Uncharacterized protein</fullName>
    </submittedName>
</protein>
<dbReference type="AlphaFoldDB" id="A0A843X961"/>
<dbReference type="EMBL" id="NMUH01006721">
    <property type="protein sequence ID" value="MQM15872.1"/>
    <property type="molecule type" value="Genomic_DNA"/>
</dbReference>
<gene>
    <name evidence="1" type="ORF">Taro_048824</name>
</gene>
<evidence type="ECO:0000313" key="1">
    <source>
        <dbReference type="EMBL" id="MQM15872.1"/>
    </source>
</evidence>
<dbReference type="OrthoDB" id="2011366at2759"/>
<name>A0A843X961_COLES</name>
<evidence type="ECO:0000313" key="2">
    <source>
        <dbReference type="Proteomes" id="UP000652761"/>
    </source>
</evidence>
<sequence>MPFAFPLTSLMRFIGIDIPDSECITLNSRSSFDLTVAHRMGYKLIDGVVTRVISQKTQSSENIHLSIDAKSTVDRSHRPELPDICLLHNCSYLSTDANRLSTDFTEPKF</sequence>
<accession>A0A843X961</accession>
<reference evidence="1" key="1">
    <citation type="submission" date="2017-07" db="EMBL/GenBank/DDBJ databases">
        <title>Taro Niue Genome Assembly and Annotation.</title>
        <authorList>
            <person name="Atibalentja N."/>
            <person name="Keating K."/>
            <person name="Fields C.J."/>
        </authorList>
    </citation>
    <scope>NUCLEOTIDE SEQUENCE</scope>
    <source>
        <strain evidence="1">Niue_2</strain>
        <tissue evidence="1">Leaf</tissue>
    </source>
</reference>
<organism evidence="1 2">
    <name type="scientific">Colocasia esculenta</name>
    <name type="common">Wild taro</name>
    <name type="synonym">Arum esculentum</name>
    <dbReference type="NCBI Taxonomy" id="4460"/>
    <lineage>
        <taxon>Eukaryota</taxon>
        <taxon>Viridiplantae</taxon>
        <taxon>Streptophyta</taxon>
        <taxon>Embryophyta</taxon>
        <taxon>Tracheophyta</taxon>
        <taxon>Spermatophyta</taxon>
        <taxon>Magnoliopsida</taxon>
        <taxon>Liliopsida</taxon>
        <taxon>Araceae</taxon>
        <taxon>Aroideae</taxon>
        <taxon>Colocasieae</taxon>
        <taxon>Colocasia</taxon>
    </lineage>
</organism>
<dbReference type="Proteomes" id="UP000652761">
    <property type="component" value="Unassembled WGS sequence"/>
</dbReference>
<comment type="caution">
    <text evidence="1">The sequence shown here is derived from an EMBL/GenBank/DDBJ whole genome shotgun (WGS) entry which is preliminary data.</text>
</comment>
<proteinExistence type="predicted"/>